<dbReference type="Pfam" id="PF13483">
    <property type="entry name" value="Lactamase_B_3"/>
    <property type="match status" value="1"/>
</dbReference>
<dbReference type="PANTHER" id="PTHR36142:SF2">
    <property type="entry name" value="METALLO-HYDROLASE_OXIDOREDUCTASE SUPERFAMILY PROTEIN"/>
    <property type="match status" value="1"/>
</dbReference>
<organism evidence="1 2">
    <name type="scientific">Prochlorococcus marinus (strain MIT 9515)</name>
    <dbReference type="NCBI Taxonomy" id="167542"/>
    <lineage>
        <taxon>Bacteria</taxon>
        <taxon>Bacillati</taxon>
        <taxon>Cyanobacteriota</taxon>
        <taxon>Cyanophyceae</taxon>
        <taxon>Synechococcales</taxon>
        <taxon>Prochlorococcaceae</taxon>
        <taxon>Prochlorococcus</taxon>
    </lineage>
</organism>
<dbReference type="EMBL" id="CP000552">
    <property type="protein sequence ID" value="ABM72291.1"/>
    <property type="molecule type" value="Genomic_DNA"/>
</dbReference>
<dbReference type="OrthoDB" id="507726at2"/>
<dbReference type="RefSeq" id="WP_011820391.1">
    <property type="nucleotide sequence ID" value="NC_008817.1"/>
</dbReference>
<dbReference type="InterPro" id="IPR036866">
    <property type="entry name" value="RibonucZ/Hydroxyglut_hydro"/>
</dbReference>
<evidence type="ECO:0000313" key="2">
    <source>
        <dbReference type="Proteomes" id="UP000001589"/>
    </source>
</evidence>
<sequence length="238" mass="26454">MSFEATYLGSNGWLIKFDKTNLIIDPWLTGDLVFPPGEWFFKGSLENDVLIKEEINIILLTQGLPDHCHVPSLKKFKKDIDIICPNSAKNILEKLGFTSIKVLKPSEKIKQQGLEIEATAGAPVPQIENGYIVKDQEGRGFYIEPHGYLDENVKTQDIDAVITPIINLELPLVGSFVKGADVLPKLINTFNPKYILSSTTGGEAKYTGLLNKFISVQEFAKEVKCNVLTLNSMDSVKI</sequence>
<dbReference type="HOGENOM" id="CLU_055726_0_0_3"/>
<dbReference type="KEGG" id="pmc:P9515_10841"/>
<dbReference type="AlphaFoldDB" id="A2BWY0"/>
<dbReference type="Proteomes" id="UP000001589">
    <property type="component" value="Chromosome"/>
</dbReference>
<gene>
    <name evidence="1" type="ordered locus">P9515_10841</name>
</gene>
<evidence type="ECO:0000313" key="1">
    <source>
        <dbReference type="EMBL" id="ABM72291.1"/>
    </source>
</evidence>
<dbReference type="eggNOG" id="COG2220">
    <property type="taxonomic scope" value="Bacteria"/>
</dbReference>
<accession>A2BWY0</accession>
<dbReference type="STRING" id="167542.P9515_10841"/>
<reference evidence="1 2" key="1">
    <citation type="journal article" date="2007" name="PLoS Genet.">
        <title>Patterns and implications of gene gain and loss in the evolution of Prochlorococcus.</title>
        <authorList>
            <person name="Kettler G.C."/>
            <person name="Martiny A.C."/>
            <person name="Huang K."/>
            <person name="Zucker J."/>
            <person name="Coleman M.L."/>
            <person name="Rodrigue S."/>
            <person name="Chen F."/>
            <person name="Lapidus A."/>
            <person name="Ferriera S."/>
            <person name="Johnson J."/>
            <person name="Steglich C."/>
            <person name="Church G.M."/>
            <person name="Richardson P."/>
            <person name="Chisholm S.W."/>
        </authorList>
    </citation>
    <scope>NUCLEOTIDE SEQUENCE [LARGE SCALE GENOMIC DNA]</scope>
    <source>
        <strain evidence="1 2">MIT 9515</strain>
    </source>
</reference>
<protein>
    <recommendedName>
        <fullName evidence="3">MBL fold metallo-hydrolase</fullName>
    </recommendedName>
</protein>
<name>A2BWY0_PROM5</name>
<dbReference type="SUPFAM" id="SSF56281">
    <property type="entry name" value="Metallo-hydrolase/oxidoreductase"/>
    <property type="match status" value="1"/>
</dbReference>
<dbReference type="PANTHER" id="PTHR36142">
    <property type="entry name" value="METALLO-HYDROLASE/OXIDOREDUCTASE SUPERFAMILY PROTEIN"/>
    <property type="match status" value="1"/>
</dbReference>
<evidence type="ECO:0008006" key="3">
    <source>
        <dbReference type="Google" id="ProtNLM"/>
    </source>
</evidence>
<proteinExistence type="predicted"/>
<dbReference type="GeneID" id="60201100"/>
<dbReference type="Gene3D" id="3.60.15.10">
    <property type="entry name" value="Ribonuclease Z/Hydroxyacylglutathione hydrolase-like"/>
    <property type="match status" value="1"/>
</dbReference>